<dbReference type="PANTHER" id="PTHR33096">
    <property type="entry name" value="CXC2 DOMAIN-CONTAINING PROTEIN"/>
    <property type="match status" value="1"/>
</dbReference>
<dbReference type="Pfam" id="PF18758">
    <property type="entry name" value="KDZ"/>
    <property type="match status" value="1"/>
</dbReference>
<sequence length="1233" mass="142229">MPSTPAKGKKRRGPSEEELLGVPQVVRAIHVRDEPSEVKPKITMASCLGKRKRFEGAEEPSTDADLSNQPSKRDQVHILVLRLKQGYSNARQSIPLCATCLSNEHIRHPFHRIQRWTGLHFERTTLKDIDYVLNLGHLGSPCLLNKEPASSLVVVHTNGIHQIRIRYCLCGHQKQNWKALQLAANRMFPSSPEQPQTAFTFSVLNDFHRHSLSAKTSAYDYFDAIQKHSDAVFPSKHPDRYRELMAAMRFWHYLALLRRLGVVHNISAILTYRQPESLAVQCPACPEIGFNVEEDIVNNVFESQTHLYTLFISIDGNFRLQRKRKNSDPNDKALGAGKAYFVENEAFKAYLKSLEDGSKDDTKLCSNLKAVRQQDRIKFKDAIISGVIATQCARHQFYLEQGMVDLERGESYARTDYALAQALGTRGQKQRWIMMTYDIWCQYHKKLPKRFKDSKYLEHLHPTIKKSVEHSLVYKPHSGMTCGEGIESAWSEQNHAASSTKEQNEGHRHDTLDDFNGYWNWSKLIQISSFLLKQCKKWSNELRKHHSHFEKLSAMYPEAIVAQWTEKFNTRSNTEVYQRRTSPPTRSNAYESLIGKERSEFGIVGCINEGLRIEGILLKLKGGESVEDTDARSLFERVCSWRSQQIELFPQLQSLSPLKDEDDLRKLCLHLPSSYPTHEHPDLNLIEAATAERELRKGHAYDLLGQLRDKIDEYNGESHFKRLEIRSQGANTQANNELLKIKEQQRVIMNDYNRTRGILVALGCELEELEPLTEDQLHGKSMWKTRQLGDSSKDDPWFWYVGKPAKMTRHGWAAEGQRVRWSRDKALLNRLREEVEILLEEFRRTDRSFTRMAEVWALLGNQNIGRPGYAAYAHRHATMYAALAEDCQSKWEVAKSVTKDLPMVDKVMQAKFPNLRELRLGWRPSLDRSSAEGTDDSQLVAYELCGMASFLVNHQALIQRLTLMFPSLESVADFLDEMPFFDSLVDLSLIFSTGRFNVVQPAMMRFTDKHSKNIRRYAFKMYTTSVPNFAVNCNFVKELSLPNIDYLSCSTTSSLCSFISSMGSRIKTLSLGIEHGFPAMKDLIVDLSRAGGQSNLENLYLYTTKVNAELFCLLASTFPLLKALWIRYPCAHGYNSFEIHDLFEVAAEELSRVVLERWNLEEFYLERWLWVKNNVLFKNPEHYSKVIFRALPSVRYFNGLPRGDIDWLDNEVDIARTPWFFEADLMEYRYGMR</sequence>
<evidence type="ECO:0000259" key="1">
    <source>
        <dbReference type="Pfam" id="PF18803"/>
    </source>
</evidence>
<keyword evidence="3" id="KW-1185">Reference proteome</keyword>
<dbReference type="SUPFAM" id="SSF52047">
    <property type="entry name" value="RNI-like"/>
    <property type="match status" value="1"/>
</dbReference>
<organism evidence="2 3">
    <name type="scientific">Leucocoprinus birnbaumii</name>
    <dbReference type="NCBI Taxonomy" id="56174"/>
    <lineage>
        <taxon>Eukaryota</taxon>
        <taxon>Fungi</taxon>
        <taxon>Dikarya</taxon>
        <taxon>Basidiomycota</taxon>
        <taxon>Agaricomycotina</taxon>
        <taxon>Agaricomycetes</taxon>
        <taxon>Agaricomycetidae</taxon>
        <taxon>Agaricales</taxon>
        <taxon>Agaricineae</taxon>
        <taxon>Agaricaceae</taxon>
        <taxon>Leucocoprinus</taxon>
    </lineage>
</organism>
<accession>A0AAD5W0V3</accession>
<dbReference type="Pfam" id="PF18803">
    <property type="entry name" value="CxC2"/>
    <property type="match status" value="1"/>
</dbReference>
<gene>
    <name evidence="2" type="ORF">NP233_g2125</name>
</gene>
<evidence type="ECO:0000313" key="3">
    <source>
        <dbReference type="Proteomes" id="UP001213000"/>
    </source>
</evidence>
<dbReference type="EMBL" id="JANIEX010000087">
    <property type="protein sequence ID" value="KAJ3573908.1"/>
    <property type="molecule type" value="Genomic_DNA"/>
</dbReference>
<dbReference type="Proteomes" id="UP001213000">
    <property type="component" value="Unassembled WGS sequence"/>
</dbReference>
<proteinExistence type="predicted"/>
<dbReference type="AlphaFoldDB" id="A0AAD5W0V3"/>
<dbReference type="InterPro" id="IPR040521">
    <property type="entry name" value="KDZ"/>
</dbReference>
<comment type="caution">
    <text evidence="2">The sequence shown here is derived from an EMBL/GenBank/DDBJ whole genome shotgun (WGS) entry which is preliminary data.</text>
</comment>
<dbReference type="InterPro" id="IPR041457">
    <property type="entry name" value="CxC2_KDZ-assoc"/>
</dbReference>
<protein>
    <recommendedName>
        <fullName evidence="1">CxC2-like cysteine cluster KDZ transposase-associated domain-containing protein</fullName>
    </recommendedName>
</protein>
<dbReference type="InterPro" id="IPR032675">
    <property type="entry name" value="LRR_dom_sf"/>
</dbReference>
<dbReference type="Gene3D" id="3.80.10.10">
    <property type="entry name" value="Ribonuclease Inhibitor"/>
    <property type="match status" value="1"/>
</dbReference>
<feature type="domain" description="CxC2-like cysteine cluster KDZ transposase-associated" evidence="1">
    <location>
        <begin position="126"/>
        <end position="231"/>
    </location>
</feature>
<name>A0AAD5W0V3_9AGAR</name>
<evidence type="ECO:0000313" key="2">
    <source>
        <dbReference type="EMBL" id="KAJ3573908.1"/>
    </source>
</evidence>
<dbReference type="PANTHER" id="PTHR33096:SF1">
    <property type="entry name" value="CXC1-LIKE CYSTEINE CLUSTER ASSOCIATED WITH KDZ TRANSPOSASES DOMAIN-CONTAINING PROTEIN"/>
    <property type="match status" value="1"/>
</dbReference>
<reference evidence="2" key="1">
    <citation type="submission" date="2022-07" db="EMBL/GenBank/DDBJ databases">
        <title>Genome Sequence of Leucocoprinus birnbaumii.</title>
        <authorList>
            <person name="Buettner E."/>
        </authorList>
    </citation>
    <scope>NUCLEOTIDE SEQUENCE</scope>
    <source>
        <strain evidence="2">VT141</strain>
    </source>
</reference>